<evidence type="ECO:0000256" key="1">
    <source>
        <dbReference type="SAM" id="MobiDB-lite"/>
    </source>
</evidence>
<protein>
    <submittedName>
        <fullName evidence="2">Uncharacterized protein</fullName>
    </submittedName>
</protein>
<evidence type="ECO:0000313" key="3">
    <source>
        <dbReference type="Proteomes" id="UP001163687"/>
    </source>
</evidence>
<sequence>MSKKSERNQDLQQGKAERGYGGYLPSVARGGGRLALPVDPEPAVQEDDKERQRPEPWETKDVRDPDRGGR</sequence>
<dbReference type="EMBL" id="AP025628">
    <property type="protein sequence ID" value="BDG62447.1"/>
    <property type="molecule type" value="Genomic_DNA"/>
</dbReference>
<name>A0AA35CNI3_9FIRM</name>
<dbReference type="KEGG" id="cmic:caldi_35370"/>
<evidence type="ECO:0000313" key="2">
    <source>
        <dbReference type="EMBL" id="BDG62447.1"/>
    </source>
</evidence>
<feature type="region of interest" description="Disordered" evidence="1">
    <location>
        <begin position="1"/>
        <end position="70"/>
    </location>
</feature>
<organism evidence="2 3">
    <name type="scientific">Caldinitratiruptor microaerophilus</name>
    <dbReference type="NCBI Taxonomy" id="671077"/>
    <lineage>
        <taxon>Bacteria</taxon>
        <taxon>Bacillati</taxon>
        <taxon>Bacillota</taxon>
        <taxon>Clostridia</taxon>
        <taxon>Eubacteriales</taxon>
        <taxon>Symbiobacteriaceae</taxon>
        <taxon>Caldinitratiruptor</taxon>
    </lineage>
</organism>
<gene>
    <name evidence="2" type="ORF">caldi_35370</name>
</gene>
<dbReference type="Proteomes" id="UP001163687">
    <property type="component" value="Chromosome"/>
</dbReference>
<reference evidence="2" key="1">
    <citation type="submission" date="2022-03" db="EMBL/GenBank/DDBJ databases">
        <title>Complete genome sequence of Caldinitratiruptor microaerophilus.</title>
        <authorList>
            <person name="Mukaiyama R."/>
            <person name="Nishiyama T."/>
            <person name="Ueda K."/>
        </authorList>
    </citation>
    <scope>NUCLEOTIDE SEQUENCE</scope>
    <source>
        <strain evidence="2">JCM 16183</strain>
    </source>
</reference>
<proteinExistence type="predicted"/>
<feature type="compositionally biased region" description="Basic and acidic residues" evidence="1">
    <location>
        <begin position="46"/>
        <end position="70"/>
    </location>
</feature>
<dbReference type="AlphaFoldDB" id="A0AA35CNI3"/>
<accession>A0AA35CNI3</accession>
<keyword evidence="3" id="KW-1185">Reference proteome</keyword>
<dbReference type="RefSeq" id="WP_264843030.1">
    <property type="nucleotide sequence ID" value="NZ_AP025628.1"/>
</dbReference>